<evidence type="ECO:0000256" key="1">
    <source>
        <dbReference type="ARBA" id="ARBA00006484"/>
    </source>
</evidence>
<keyword evidence="2" id="KW-0521">NADP</keyword>
<name>A0AAI9YTC3_9PEZI</name>
<keyword evidence="3" id="KW-0560">Oxidoreductase</keyword>
<dbReference type="AlphaFoldDB" id="A0AAI9YTC3"/>
<sequence length="137" mass="14587">MATPFELTNDGSIRIVKITSSGHLGAPQGGINFDDPSLKESGGPWSRYGQSKLANILHTMALHQEYGPDSQRAHNGGGEIWVSSVHPGVVDTNLSGSVGSPVMSFLSVMRWFGLILPADEGSWNTLFCAAVSDMKAE</sequence>
<accession>A0AAI9YTC3</accession>
<evidence type="ECO:0000313" key="4">
    <source>
        <dbReference type="EMBL" id="KAK1522644.1"/>
    </source>
</evidence>
<dbReference type="PANTHER" id="PTHR24320">
    <property type="entry name" value="RETINOL DEHYDROGENASE"/>
    <property type="match status" value="1"/>
</dbReference>
<evidence type="ECO:0000256" key="2">
    <source>
        <dbReference type="ARBA" id="ARBA00022857"/>
    </source>
</evidence>
<comment type="similarity">
    <text evidence="1">Belongs to the short-chain dehydrogenases/reductases (SDR) family.</text>
</comment>
<dbReference type="SUPFAM" id="SSF51735">
    <property type="entry name" value="NAD(P)-binding Rossmann-fold domains"/>
    <property type="match status" value="1"/>
</dbReference>
<protein>
    <submittedName>
        <fullName evidence="4">Short chain dehydrogenase</fullName>
    </submittedName>
</protein>
<organism evidence="4 5">
    <name type="scientific">Colletotrichum costaricense</name>
    <dbReference type="NCBI Taxonomy" id="1209916"/>
    <lineage>
        <taxon>Eukaryota</taxon>
        <taxon>Fungi</taxon>
        <taxon>Dikarya</taxon>
        <taxon>Ascomycota</taxon>
        <taxon>Pezizomycotina</taxon>
        <taxon>Sordariomycetes</taxon>
        <taxon>Hypocreomycetidae</taxon>
        <taxon>Glomerellales</taxon>
        <taxon>Glomerellaceae</taxon>
        <taxon>Colletotrichum</taxon>
        <taxon>Colletotrichum acutatum species complex</taxon>
    </lineage>
</organism>
<dbReference type="GeneID" id="85342059"/>
<dbReference type="Proteomes" id="UP001240678">
    <property type="component" value="Unassembled WGS sequence"/>
</dbReference>
<reference evidence="4 5" key="1">
    <citation type="submission" date="2016-10" db="EMBL/GenBank/DDBJ databases">
        <title>The genome sequence of Colletotrichum fioriniae PJ7.</title>
        <authorList>
            <person name="Baroncelli R."/>
        </authorList>
    </citation>
    <scope>NUCLEOTIDE SEQUENCE [LARGE SCALE GENOMIC DNA]</scope>
    <source>
        <strain evidence="4 5">IMI 309622</strain>
    </source>
</reference>
<dbReference type="InterPro" id="IPR036291">
    <property type="entry name" value="NAD(P)-bd_dom_sf"/>
</dbReference>
<comment type="caution">
    <text evidence="4">The sequence shown here is derived from an EMBL/GenBank/DDBJ whole genome shotgun (WGS) entry which is preliminary data.</text>
</comment>
<dbReference type="PANTHER" id="PTHR24320:SF282">
    <property type="entry name" value="WW DOMAIN-CONTAINING OXIDOREDUCTASE"/>
    <property type="match status" value="1"/>
</dbReference>
<evidence type="ECO:0000256" key="3">
    <source>
        <dbReference type="ARBA" id="ARBA00023002"/>
    </source>
</evidence>
<dbReference type="RefSeq" id="XP_060311677.1">
    <property type="nucleotide sequence ID" value="XM_060458512.1"/>
</dbReference>
<keyword evidence="5" id="KW-1185">Reference proteome</keyword>
<proteinExistence type="inferred from homology"/>
<dbReference type="EMBL" id="MOOE01000010">
    <property type="protein sequence ID" value="KAK1522644.1"/>
    <property type="molecule type" value="Genomic_DNA"/>
</dbReference>
<dbReference type="GO" id="GO:0016491">
    <property type="term" value="F:oxidoreductase activity"/>
    <property type="evidence" value="ECO:0007669"/>
    <property type="project" value="UniProtKB-KW"/>
</dbReference>
<dbReference type="Gene3D" id="3.40.50.720">
    <property type="entry name" value="NAD(P)-binding Rossmann-like Domain"/>
    <property type="match status" value="1"/>
</dbReference>
<evidence type="ECO:0000313" key="5">
    <source>
        <dbReference type="Proteomes" id="UP001240678"/>
    </source>
</evidence>
<gene>
    <name evidence="4" type="ORF">CCOS01_10356</name>
</gene>